<dbReference type="PANTHER" id="PTHR13778">
    <property type="entry name" value="GLYCOSYLTRANSFERASE 8 DOMAIN-CONTAINING PROTEIN"/>
    <property type="match status" value="1"/>
</dbReference>
<accession>A0A6N6VD84</accession>
<dbReference type="EMBL" id="WESC01000018">
    <property type="protein sequence ID" value="KAB7738665.1"/>
    <property type="molecule type" value="Genomic_DNA"/>
</dbReference>
<keyword evidence="3" id="KW-0479">Metal-binding</keyword>
<gene>
    <name evidence="5" type="ORF">F2P47_16215</name>
</gene>
<organism evidence="5 6">
    <name type="scientific">Parvibaculum sedimenti</name>
    <dbReference type="NCBI Taxonomy" id="2608632"/>
    <lineage>
        <taxon>Bacteria</taxon>
        <taxon>Pseudomonadati</taxon>
        <taxon>Pseudomonadota</taxon>
        <taxon>Alphaproteobacteria</taxon>
        <taxon>Hyphomicrobiales</taxon>
        <taxon>Parvibaculaceae</taxon>
        <taxon>Parvibaculum</taxon>
    </lineage>
</organism>
<reference evidence="5 6" key="1">
    <citation type="submission" date="2019-09" db="EMBL/GenBank/DDBJ databases">
        <title>Parvibaculum sedimenti sp. nov., isolated from sediment.</title>
        <authorList>
            <person name="Wang Y."/>
        </authorList>
    </citation>
    <scope>NUCLEOTIDE SEQUENCE [LARGE SCALE GENOMIC DNA]</scope>
    <source>
        <strain evidence="5 6">HXT-9</strain>
    </source>
</reference>
<evidence type="ECO:0000256" key="4">
    <source>
        <dbReference type="SAM" id="MobiDB-lite"/>
    </source>
</evidence>
<evidence type="ECO:0000313" key="6">
    <source>
        <dbReference type="Proteomes" id="UP000468901"/>
    </source>
</evidence>
<name>A0A6N6VD84_9HYPH</name>
<keyword evidence="6" id="KW-1185">Reference proteome</keyword>
<dbReference type="GO" id="GO:0046872">
    <property type="term" value="F:metal ion binding"/>
    <property type="evidence" value="ECO:0007669"/>
    <property type="project" value="UniProtKB-KW"/>
</dbReference>
<evidence type="ECO:0000256" key="1">
    <source>
        <dbReference type="ARBA" id="ARBA00022676"/>
    </source>
</evidence>
<protein>
    <recommendedName>
        <fullName evidence="7">Glycosyltransferase family 8 protein</fullName>
    </recommendedName>
</protein>
<keyword evidence="2" id="KW-0808">Transferase</keyword>
<dbReference type="InterPro" id="IPR029044">
    <property type="entry name" value="Nucleotide-diphossugar_trans"/>
</dbReference>
<dbReference type="Proteomes" id="UP000468901">
    <property type="component" value="Unassembled WGS sequence"/>
</dbReference>
<dbReference type="GO" id="GO:0016757">
    <property type="term" value="F:glycosyltransferase activity"/>
    <property type="evidence" value="ECO:0007669"/>
    <property type="project" value="UniProtKB-KW"/>
</dbReference>
<dbReference type="PANTHER" id="PTHR13778:SF47">
    <property type="entry name" value="LIPOPOLYSACCHARIDE 1,3-GALACTOSYLTRANSFERASE"/>
    <property type="match status" value="1"/>
</dbReference>
<dbReference type="InterPro" id="IPR050748">
    <property type="entry name" value="Glycosyltrans_8_dom-fam"/>
</dbReference>
<dbReference type="AlphaFoldDB" id="A0A6N6VD84"/>
<evidence type="ECO:0000256" key="2">
    <source>
        <dbReference type="ARBA" id="ARBA00022679"/>
    </source>
</evidence>
<dbReference type="Gene3D" id="3.90.550.10">
    <property type="entry name" value="Spore Coat Polysaccharide Biosynthesis Protein SpsA, Chain A"/>
    <property type="match status" value="1"/>
</dbReference>
<feature type="region of interest" description="Disordered" evidence="4">
    <location>
        <begin position="332"/>
        <end position="361"/>
    </location>
</feature>
<keyword evidence="1" id="KW-0328">Glycosyltransferase</keyword>
<dbReference type="InterPro" id="IPR002495">
    <property type="entry name" value="Glyco_trans_8"/>
</dbReference>
<evidence type="ECO:0000256" key="3">
    <source>
        <dbReference type="ARBA" id="ARBA00022723"/>
    </source>
</evidence>
<evidence type="ECO:0008006" key="7">
    <source>
        <dbReference type="Google" id="ProtNLM"/>
    </source>
</evidence>
<dbReference type="Pfam" id="PF01501">
    <property type="entry name" value="Glyco_transf_8"/>
    <property type="match status" value="1"/>
</dbReference>
<proteinExistence type="predicted"/>
<dbReference type="SUPFAM" id="SSF53448">
    <property type="entry name" value="Nucleotide-diphospho-sugar transferases"/>
    <property type="match status" value="1"/>
</dbReference>
<comment type="caution">
    <text evidence="5">The sequence shown here is derived from an EMBL/GenBank/DDBJ whole genome shotgun (WGS) entry which is preliminary data.</text>
</comment>
<sequence>MLMPALFVADAVRAHSDPTAEPFDTIVVTDADAATEIDRQWMAAKGIKHEILDFEPLRDITISMGRLTTATLIKLLLAEIFAERYERILYLDTDLTIHADVTALFDLDLGGHAIAAQRRGVVFATEKERATGEAHFAELGMSRPFRYCNTGVICIDVAAWNRAGLTERTLDYVRRNPKLCMLPDEDSLNAVLDSAFASLSPVWNMLPRRSPYLPLHDLIEPAIVHYAGADKPWKRFGKEKPLFPDPQAYRLYQAFLATSPWPRWLGTQWTMSDLKNAISSAIRTTRRRLKGKSTGPSGAEMKDFIERFARYCAEADFADVAQGLVLRQGSRLRPNRDRRSRWRGNGETLPDAEPGVEGAST</sequence>
<evidence type="ECO:0000313" key="5">
    <source>
        <dbReference type="EMBL" id="KAB7738665.1"/>
    </source>
</evidence>